<feature type="transmembrane region" description="Helical" evidence="1">
    <location>
        <begin position="93"/>
        <end position="112"/>
    </location>
</feature>
<accession>A0A5Q2MM67</accession>
<protein>
    <submittedName>
        <fullName evidence="2">DUF2079 domain-containing protein</fullName>
    </submittedName>
</protein>
<evidence type="ECO:0000256" key="1">
    <source>
        <dbReference type="SAM" id="Phobius"/>
    </source>
</evidence>
<name>A0A5Q2MM67_9ACTN</name>
<dbReference type="KEGG" id="aef:GEV26_13290"/>
<feature type="transmembrane region" description="Helical" evidence="1">
    <location>
        <begin position="119"/>
        <end position="138"/>
    </location>
</feature>
<dbReference type="EMBL" id="CP045737">
    <property type="protein sequence ID" value="QGG42266.1"/>
    <property type="molecule type" value="Genomic_DNA"/>
</dbReference>
<dbReference type="Pfam" id="PF09852">
    <property type="entry name" value="DUF2079"/>
    <property type="match status" value="1"/>
</dbReference>
<dbReference type="Proteomes" id="UP000392064">
    <property type="component" value="Chromosome"/>
</dbReference>
<gene>
    <name evidence="2" type="ORF">GEV26_13290</name>
</gene>
<feature type="transmembrane region" description="Helical" evidence="1">
    <location>
        <begin position="320"/>
        <end position="342"/>
    </location>
</feature>
<keyword evidence="3" id="KW-1185">Reference proteome</keyword>
<organism evidence="2 3">
    <name type="scientific">Aeromicrobium yanjiei</name>
    <dbReference type="NCBI Taxonomy" id="2662028"/>
    <lineage>
        <taxon>Bacteria</taxon>
        <taxon>Bacillati</taxon>
        <taxon>Actinomycetota</taxon>
        <taxon>Actinomycetes</taxon>
        <taxon>Propionibacteriales</taxon>
        <taxon>Nocardioidaceae</taxon>
        <taxon>Aeromicrobium</taxon>
    </lineage>
</organism>
<proteinExistence type="predicted"/>
<feature type="transmembrane region" description="Helical" evidence="1">
    <location>
        <begin position="172"/>
        <end position="195"/>
    </location>
</feature>
<evidence type="ECO:0000313" key="3">
    <source>
        <dbReference type="Proteomes" id="UP000392064"/>
    </source>
</evidence>
<keyword evidence="1" id="KW-0472">Membrane</keyword>
<keyword evidence="1" id="KW-0812">Transmembrane</keyword>
<dbReference type="InterPro" id="IPR018650">
    <property type="entry name" value="STSV1_Orf64"/>
</dbReference>
<feature type="transmembrane region" description="Helical" evidence="1">
    <location>
        <begin position="201"/>
        <end position="223"/>
    </location>
</feature>
<evidence type="ECO:0000313" key="2">
    <source>
        <dbReference type="EMBL" id="QGG42266.1"/>
    </source>
</evidence>
<dbReference type="AlphaFoldDB" id="A0A5Q2MM67"/>
<reference evidence="2 3" key="1">
    <citation type="submission" date="2019-11" db="EMBL/GenBank/DDBJ databases">
        <authorList>
            <person name="Li J."/>
        </authorList>
    </citation>
    <scope>NUCLEOTIDE SEQUENCE [LARGE SCALE GENOMIC DNA]</scope>
    <source>
        <strain evidence="2 3">MF47</strain>
    </source>
</reference>
<feature type="transmembrane region" description="Helical" evidence="1">
    <location>
        <begin position="294"/>
        <end position="313"/>
    </location>
</feature>
<sequence>MMIATRVQRALAAALALVCAVVYGALTLIRFHRFAINSYDNAIFEQVIKSYASLSAPVADVKGPGYHIFGDHFSPVTALIAPFYRMFPSARTVLLAQVVLIAISIYVIAVLAMRRIGTAVGLVIGVLYGFSFGLQSAVEVNFHEVAFAAPLLALAGAAYVDRRYDRVVWWSLPLLLVKEDLGLTVAVIGAVLWLAGERRRGVLLAVGGVVFSAAVVLLLIPAFNSSGEYTHSTLGERGMLTTLFDQVDRKAATALLTVAITGLAALASPWVLLVVPTLVGRFVNDVPYYWGTDYHYSLVLMPIVFIAMIDAIVRRPVLRWATLGGVVVSGFMMINSPVAVLVDPQTYEDPPRAQSARLVMSLVPKGATVEGDIGLLSHLVTDHTVYWIGSIGDGDADVKPEYVLFDVAAGIGSPDDVVAYAERAHGGTYDLIYDNNGYKLAQRR</sequence>
<keyword evidence="1" id="KW-1133">Transmembrane helix</keyword>
<feature type="transmembrane region" description="Helical" evidence="1">
    <location>
        <begin position="254"/>
        <end position="274"/>
    </location>
</feature>